<keyword evidence="4 6" id="KW-1133">Transmembrane helix</keyword>
<gene>
    <name evidence="8" type="ORF">SAMN04488025_10777</name>
</gene>
<accession>A0A1I2MA34</accession>
<keyword evidence="9" id="KW-1185">Reference proteome</keyword>
<feature type="transmembrane region" description="Helical" evidence="6">
    <location>
        <begin position="174"/>
        <end position="193"/>
    </location>
</feature>
<dbReference type="Pfam" id="PF07690">
    <property type="entry name" value="MFS_1"/>
    <property type="match status" value="1"/>
</dbReference>
<evidence type="ECO:0000259" key="7">
    <source>
        <dbReference type="PROSITE" id="PS50850"/>
    </source>
</evidence>
<dbReference type="InterPro" id="IPR020846">
    <property type="entry name" value="MFS_dom"/>
</dbReference>
<evidence type="ECO:0000256" key="2">
    <source>
        <dbReference type="ARBA" id="ARBA00022448"/>
    </source>
</evidence>
<dbReference type="Proteomes" id="UP000198661">
    <property type="component" value="Unassembled WGS sequence"/>
</dbReference>
<evidence type="ECO:0000313" key="9">
    <source>
        <dbReference type="Proteomes" id="UP000198661"/>
    </source>
</evidence>
<proteinExistence type="predicted"/>
<keyword evidence="2" id="KW-0813">Transport</keyword>
<evidence type="ECO:0000256" key="3">
    <source>
        <dbReference type="ARBA" id="ARBA00022692"/>
    </source>
</evidence>
<feature type="transmembrane region" description="Helical" evidence="6">
    <location>
        <begin position="251"/>
        <end position="271"/>
    </location>
</feature>
<sequence>MRDSEGTERGGEMRERLWTKDFILICAVNFFMFAGFFMLLPTLPIYVVDELGGAAGQAGLIVGVFTVAAVLARPVSGIGLDRWGRRRLLILSLALFAAASSAYLAAFSLVFLLLLRLFHGAAFGMATTAAATVVADRVPPGRRGEGLGIFGVSSMVAMILSPALGMALVQHGSYPLLFLVGAGLAALALLFSLPIRHSGAEARSDGTERGLKRWLEMRAVPYSLSLVGPAIVFGGVISFISLYAVELGNPGMAGGYFVVYALALVLSRMVSGKIYDRRGPDSAVIPGFLLYLAGMAALGLADGPVLFYAGAGLIGFGYGAIQPSVQALVIAEVPAKRRGAATATYLIAMDAGIGLGSFVLGLFVGWWGYRSMFLIGGLFVLASLFVYRWARRLSREREGERKAA</sequence>
<dbReference type="InterPro" id="IPR036259">
    <property type="entry name" value="MFS_trans_sf"/>
</dbReference>
<dbReference type="PANTHER" id="PTHR23531:SF2">
    <property type="entry name" value="PERMEASE"/>
    <property type="match status" value="1"/>
</dbReference>
<reference evidence="8 9" key="1">
    <citation type="submission" date="2016-10" db="EMBL/GenBank/DDBJ databases">
        <authorList>
            <person name="de Groot N.N."/>
        </authorList>
    </citation>
    <scope>NUCLEOTIDE SEQUENCE [LARGE SCALE GENOMIC DNA]</scope>
    <source>
        <strain evidence="8 9">DSM 44945</strain>
    </source>
</reference>
<dbReference type="EMBL" id="FOOK01000007">
    <property type="protein sequence ID" value="SFF87758.1"/>
    <property type="molecule type" value="Genomic_DNA"/>
</dbReference>
<feature type="transmembrane region" description="Helical" evidence="6">
    <location>
        <begin position="307"/>
        <end position="331"/>
    </location>
</feature>
<dbReference type="AlphaFoldDB" id="A0A1I2MA34"/>
<dbReference type="PANTHER" id="PTHR23531">
    <property type="entry name" value="QUINOLENE RESISTANCE PROTEIN NORA"/>
    <property type="match status" value="1"/>
</dbReference>
<evidence type="ECO:0000256" key="5">
    <source>
        <dbReference type="ARBA" id="ARBA00023136"/>
    </source>
</evidence>
<name>A0A1I2MA34_9BACL</name>
<comment type="subcellular location">
    <subcellularLocation>
        <location evidence="1">Cell membrane</location>
        <topology evidence="1">Multi-pass membrane protein</topology>
    </subcellularLocation>
</comment>
<dbReference type="STRING" id="201973.SAMN04488025_10777"/>
<dbReference type="InterPro" id="IPR005829">
    <property type="entry name" value="Sugar_transporter_CS"/>
</dbReference>
<dbReference type="GO" id="GO:0005886">
    <property type="term" value="C:plasma membrane"/>
    <property type="evidence" value="ECO:0007669"/>
    <property type="project" value="UniProtKB-SubCell"/>
</dbReference>
<dbReference type="CDD" id="cd17489">
    <property type="entry name" value="MFS_YfcJ_like"/>
    <property type="match status" value="1"/>
</dbReference>
<protein>
    <submittedName>
        <fullName evidence="8">Predicted arabinose efflux permease, MFS family</fullName>
    </submittedName>
</protein>
<dbReference type="InterPro" id="IPR052714">
    <property type="entry name" value="MFS_Exporter"/>
</dbReference>
<feature type="transmembrane region" description="Helical" evidence="6">
    <location>
        <begin position="147"/>
        <end position="168"/>
    </location>
</feature>
<feature type="transmembrane region" description="Helical" evidence="6">
    <location>
        <begin position="343"/>
        <end position="366"/>
    </location>
</feature>
<evidence type="ECO:0000313" key="8">
    <source>
        <dbReference type="EMBL" id="SFF87758.1"/>
    </source>
</evidence>
<dbReference type="PROSITE" id="PS50850">
    <property type="entry name" value="MFS"/>
    <property type="match status" value="1"/>
</dbReference>
<feature type="transmembrane region" description="Helical" evidence="6">
    <location>
        <begin position="21"/>
        <end position="48"/>
    </location>
</feature>
<organism evidence="8 9">
    <name type="scientific">Planifilum fulgidum</name>
    <dbReference type="NCBI Taxonomy" id="201973"/>
    <lineage>
        <taxon>Bacteria</taxon>
        <taxon>Bacillati</taxon>
        <taxon>Bacillota</taxon>
        <taxon>Bacilli</taxon>
        <taxon>Bacillales</taxon>
        <taxon>Thermoactinomycetaceae</taxon>
        <taxon>Planifilum</taxon>
    </lineage>
</organism>
<feature type="transmembrane region" description="Helical" evidence="6">
    <location>
        <begin position="54"/>
        <end position="76"/>
    </location>
</feature>
<feature type="transmembrane region" description="Helical" evidence="6">
    <location>
        <begin position="219"/>
        <end position="245"/>
    </location>
</feature>
<evidence type="ECO:0000256" key="4">
    <source>
        <dbReference type="ARBA" id="ARBA00022989"/>
    </source>
</evidence>
<dbReference type="SUPFAM" id="SSF103473">
    <property type="entry name" value="MFS general substrate transporter"/>
    <property type="match status" value="1"/>
</dbReference>
<keyword evidence="3 6" id="KW-0812">Transmembrane</keyword>
<dbReference type="Gene3D" id="1.20.1250.20">
    <property type="entry name" value="MFS general substrate transporter like domains"/>
    <property type="match status" value="1"/>
</dbReference>
<dbReference type="PROSITE" id="PS00216">
    <property type="entry name" value="SUGAR_TRANSPORT_1"/>
    <property type="match status" value="1"/>
</dbReference>
<keyword evidence="5 6" id="KW-0472">Membrane</keyword>
<feature type="transmembrane region" description="Helical" evidence="6">
    <location>
        <begin position="117"/>
        <end position="135"/>
    </location>
</feature>
<feature type="transmembrane region" description="Helical" evidence="6">
    <location>
        <begin position="283"/>
        <end position="301"/>
    </location>
</feature>
<dbReference type="RefSeq" id="WP_177199011.1">
    <property type="nucleotide sequence ID" value="NZ_FOOK01000007.1"/>
</dbReference>
<dbReference type="InterPro" id="IPR011701">
    <property type="entry name" value="MFS"/>
</dbReference>
<evidence type="ECO:0000256" key="1">
    <source>
        <dbReference type="ARBA" id="ARBA00004651"/>
    </source>
</evidence>
<feature type="transmembrane region" description="Helical" evidence="6">
    <location>
        <begin position="88"/>
        <end position="111"/>
    </location>
</feature>
<feature type="transmembrane region" description="Helical" evidence="6">
    <location>
        <begin position="372"/>
        <end position="390"/>
    </location>
</feature>
<evidence type="ECO:0000256" key="6">
    <source>
        <dbReference type="SAM" id="Phobius"/>
    </source>
</evidence>
<feature type="domain" description="Major facilitator superfamily (MFS) profile" evidence="7">
    <location>
        <begin position="22"/>
        <end position="394"/>
    </location>
</feature>
<dbReference type="GO" id="GO:0022857">
    <property type="term" value="F:transmembrane transporter activity"/>
    <property type="evidence" value="ECO:0007669"/>
    <property type="project" value="InterPro"/>
</dbReference>